<reference evidence="3 4" key="1">
    <citation type="submission" date="2024-03" db="EMBL/GenBank/DDBJ databases">
        <title>The Acrasis kona genome and developmental transcriptomes reveal deep origins of eukaryotic multicellular pathways.</title>
        <authorList>
            <person name="Sheikh S."/>
            <person name="Fu C.-J."/>
            <person name="Brown M.W."/>
            <person name="Baldauf S.L."/>
        </authorList>
    </citation>
    <scope>NUCLEOTIDE SEQUENCE [LARGE SCALE GENOMIC DNA]</scope>
    <source>
        <strain evidence="3 4">ATCC MYA-3509</strain>
    </source>
</reference>
<feature type="transmembrane region" description="Helical" evidence="1">
    <location>
        <begin position="177"/>
        <end position="201"/>
    </location>
</feature>
<feature type="transmembrane region" description="Helical" evidence="1">
    <location>
        <begin position="146"/>
        <end position="165"/>
    </location>
</feature>
<dbReference type="Proteomes" id="UP001431209">
    <property type="component" value="Unassembled WGS sequence"/>
</dbReference>
<feature type="transmembrane region" description="Helical" evidence="1">
    <location>
        <begin position="116"/>
        <end position="134"/>
    </location>
</feature>
<comment type="caution">
    <text evidence="3">The sequence shown here is derived from an EMBL/GenBank/DDBJ whole genome shotgun (WGS) entry which is preliminary data.</text>
</comment>
<keyword evidence="2" id="KW-0732">Signal</keyword>
<feature type="chain" id="PRO_5043867632" evidence="2">
    <location>
        <begin position="19"/>
        <end position="285"/>
    </location>
</feature>
<evidence type="ECO:0000313" key="4">
    <source>
        <dbReference type="Proteomes" id="UP001431209"/>
    </source>
</evidence>
<sequence length="285" mass="32846">MLLVFVLVIEYTSRGAVALSPDNINVSKFHQSTTLIRKYHGYAFAWAAIYTFWYHPMESTLGHALGFFHTSIIMLQGSLVYTRSHLNKFWIVFLEFFVTIHSAVIAYQTANYTIKLLPMFLFGFLFMFSFNQVYDLPFNWRMSKFLKYSPIVIFWLVAVPTFYYLKDSEGKSMFKKIRMVFNIPVAEGLFALITMGVLKLVMPLYSKIQIKLQNNLNTFVRASLFISAILVYYVMMGVGVLVHYNTNLPLMLCMPLFVILYIIGCILSFCLIGLSLDANERSGIS</sequence>
<accession>A0AAW2ZNH4</accession>
<protein>
    <submittedName>
        <fullName evidence="3">Uncharacterized protein</fullName>
    </submittedName>
</protein>
<evidence type="ECO:0000313" key="3">
    <source>
        <dbReference type="EMBL" id="KAL0490244.1"/>
    </source>
</evidence>
<feature type="transmembrane region" description="Helical" evidence="1">
    <location>
        <begin position="256"/>
        <end position="276"/>
    </location>
</feature>
<feature type="signal peptide" evidence="2">
    <location>
        <begin position="1"/>
        <end position="18"/>
    </location>
</feature>
<keyword evidence="1" id="KW-0812">Transmembrane</keyword>
<keyword evidence="4" id="KW-1185">Reference proteome</keyword>
<dbReference type="EMBL" id="JAOPGA020001656">
    <property type="protein sequence ID" value="KAL0490244.1"/>
    <property type="molecule type" value="Genomic_DNA"/>
</dbReference>
<evidence type="ECO:0000256" key="2">
    <source>
        <dbReference type="SAM" id="SignalP"/>
    </source>
</evidence>
<keyword evidence="1" id="KW-0472">Membrane</keyword>
<dbReference type="AlphaFoldDB" id="A0AAW2ZNH4"/>
<feature type="transmembrane region" description="Helical" evidence="1">
    <location>
        <begin position="222"/>
        <end position="244"/>
    </location>
</feature>
<feature type="transmembrane region" description="Helical" evidence="1">
    <location>
        <begin position="61"/>
        <end position="82"/>
    </location>
</feature>
<evidence type="ECO:0000256" key="1">
    <source>
        <dbReference type="SAM" id="Phobius"/>
    </source>
</evidence>
<feature type="non-terminal residue" evidence="3">
    <location>
        <position position="285"/>
    </location>
</feature>
<gene>
    <name evidence="3" type="ORF">AKO1_006606</name>
</gene>
<name>A0AAW2ZNH4_9EUKA</name>
<feature type="transmembrane region" description="Helical" evidence="1">
    <location>
        <begin position="89"/>
        <end position="110"/>
    </location>
</feature>
<proteinExistence type="predicted"/>
<organism evidence="3 4">
    <name type="scientific">Acrasis kona</name>
    <dbReference type="NCBI Taxonomy" id="1008807"/>
    <lineage>
        <taxon>Eukaryota</taxon>
        <taxon>Discoba</taxon>
        <taxon>Heterolobosea</taxon>
        <taxon>Tetramitia</taxon>
        <taxon>Eutetramitia</taxon>
        <taxon>Acrasidae</taxon>
        <taxon>Acrasis</taxon>
    </lineage>
</organism>
<keyword evidence="1" id="KW-1133">Transmembrane helix</keyword>